<evidence type="ECO:0000256" key="1">
    <source>
        <dbReference type="SAM" id="MobiDB-lite"/>
    </source>
</evidence>
<evidence type="ECO:0000313" key="3">
    <source>
        <dbReference type="Proteomes" id="UP000266841"/>
    </source>
</evidence>
<reference evidence="2 3" key="1">
    <citation type="journal article" date="2012" name="Genome Biol.">
        <title>Genome and low-iron response of an oceanic diatom adapted to chronic iron limitation.</title>
        <authorList>
            <person name="Lommer M."/>
            <person name="Specht M."/>
            <person name="Roy A.S."/>
            <person name="Kraemer L."/>
            <person name="Andreson R."/>
            <person name="Gutowska M.A."/>
            <person name="Wolf J."/>
            <person name="Bergner S.V."/>
            <person name="Schilhabel M.B."/>
            <person name="Klostermeier U.C."/>
            <person name="Beiko R.G."/>
            <person name="Rosenstiel P."/>
            <person name="Hippler M."/>
            <person name="Laroche J."/>
        </authorList>
    </citation>
    <scope>NUCLEOTIDE SEQUENCE [LARGE SCALE GENOMIC DNA]</scope>
    <source>
        <strain evidence="2 3">CCMP1005</strain>
    </source>
</reference>
<sequence length="104" mass="11107">MWMDRKGFGQAKADLQSAGASIRAGGSSVIVTMKGPSAVLLQSDGGRLEGQCRAAVQRQGGRGSCIHPIRVLGLLQRKERNKPCLGGPKVTKAKKHEAQRDEAR</sequence>
<dbReference type="AlphaFoldDB" id="K0SMP0"/>
<comment type="caution">
    <text evidence="2">The sequence shown here is derived from an EMBL/GenBank/DDBJ whole genome shotgun (WGS) entry which is preliminary data.</text>
</comment>
<keyword evidence="3" id="KW-1185">Reference proteome</keyword>
<organism evidence="2 3">
    <name type="scientific">Thalassiosira oceanica</name>
    <name type="common">Marine diatom</name>
    <dbReference type="NCBI Taxonomy" id="159749"/>
    <lineage>
        <taxon>Eukaryota</taxon>
        <taxon>Sar</taxon>
        <taxon>Stramenopiles</taxon>
        <taxon>Ochrophyta</taxon>
        <taxon>Bacillariophyta</taxon>
        <taxon>Coscinodiscophyceae</taxon>
        <taxon>Thalassiosirophycidae</taxon>
        <taxon>Thalassiosirales</taxon>
        <taxon>Thalassiosiraceae</taxon>
        <taxon>Thalassiosira</taxon>
    </lineage>
</organism>
<feature type="region of interest" description="Disordered" evidence="1">
    <location>
        <begin position="81"/>
        <end position="104"/>
    </location>
</feature>
<accession>K0SMP0</accession>
<dbReference type="Proteomes" id="UP000266841">
    <property type="component" value="Unassembled WGS sequence"/>
</dbReference>
<gene>
    <name evidence="2" type="ORF">THAOC_12425</name>
</gene>
<protein>
    <submittedName>
        <fullName evidence="2">Uncharacterized protein</fullName>
    </submittedName>
</protein>
<evidence type="ECO:0000313" key="2">
    <source>
        <dbReference type="EMBL" id="EJK66640.1"/>
    </source>
</evidence>
<name>K0SMP0_THAOC</name>
<dbReference type="EMBL" id="AGNL01014592">
    <property type="protein sequence ID" value="EJK66640.1"/>
    <property type="molecule type" value="Genomic_DNA"/>
</dbReference>
<proteinExistence type="predicted"/>